<proteinExistence type="predicted"/>
<dbReference type="Proteomes" id="UP000298781">
    <property type="component" value="Chromosome"/>
</dbReference>
<protein>
    <submittedName>
        <fullName evidence="1">Uncharacterized protein</fullName>
    </submittedName>
</protein>
<evidence type="ECO:0000313" key="2">
    <source>
        <dbReference type="Proteomes" id="UP000298781"/>
    </source>
</evidence>
<dbReference type="AlphaFoldDB" id="A0A4D7AZ12"/>
<sequence length="85" mass="9076">MSSSPAGVPPEAGDRVSETIIAEALSIALLARVRTMRVLLETEDGGLVPASDAAVLHGRLEKIEAQLEARRRPPDDQGVDIVYLD</sequence>
<evidence type="ECO:0000313" key="1">
    <source>
        <dbReference type="EMBL" id="QCI65551.1"/>
    </source>
</evidence>
<gene>
    <name evidence="1" type="ORF">E8M01_15845</name>
</gene>
<name>A0A4D7AZ12_9HYPH</name>
<dbReference type="KEGG" id="pstg:E8M01_15845"/>
<accession>A0A4D7AZ12</accession>
<dbReference type="EMBL" id="CP039690">
    <property type="protein sequence ID" value="QCI65551.1"/>
    <property type="molecule type" value="Genomic_DNA"/>
</dbReference>
<reference evidence="1 2" key="1">
    <citation type="submission" date="2019-04" db="EMBL/GenBank/DDBJ databases">
        <title>Phreatobacter aquaticus sp. nov.</title>
        <authorList>
            <person name="Choi A."/>
        </authorList>
    </citation>
    <scope>NUCLEOTIDE SEQUENCE [LARGE SCALE GENOMIC DNA]</scope>
    <source>
        <strain evidence="1 2">KCTC 52518</strain>
    </source>
</reference>
<keyword evidence="2" id="KW-1185">Reference proteome</keyword>
<organism evidence="1 2">
    <name type="scientific">Phreatobacter stygius</name>
    <dbReference type="NCBI Taxonomy" id="1940610"/>
    <lineage>
        <taxon>Bacteria</taxon>
        <taxon>Pseudomonadati</taxon>
        <taxon>Pseudomonadota</taxon>
        <taxon>Alphaproteobacteria</taxon>
        <taxon>Hyphomicrobiales</taxon>
        <taxon>Phreatobacteraceae</taxon>
        <taxon>Phreatobacter</taxon>
    </lineage>
</organism>